<evidence type="ECO:0000313" key="3">
    <source>
        <dbReference type="EMBL" id="KFN42411.1"/>
    </source>
</evidence>
<dbReference type="PATRIC" id="fig|1121015.4.peg.2215"/>
<evidence type="ECO:0000313" key="4">
    <source>
        <dbReference type="Proteomes" id="UP000029385"/>
    </source>
</evidence>
<keyword evidence="4" id="KW-1185">Reference proteome</keyword>
<keyword evidence="2" id="KW-0812">Transmembrane</keyword>
<name>A0A091ASS9_9GAMM</name>
<dbReference type="RefSeq" id="WP_022970386.1">
    <property type="nucleotide sequence ID" value="NZ_ATVD01000007.1"/>
</dbReference>
<keyword evidence="2" id="KW-0472">Membrane</keyword>
<feature type="coiled-coil region" evidence="1">
    <location>
        <begin position="57"/>
        <end position="84"/>
    </location>
</feature>
<accession>A0A091ASS9</accession>
<protein>
    <submittedName>
        <fullName evidence="3">Uncharacterized protein</fullName>
    </submittedName>
</protein>
<gene>
    <name evidence="3" type="ORF">N789_13725</name>
</gene>
<comment type="caution">
    <text evidence="3">The sequence shown here is derived from an EMBL/GenBank/DDBJ whole genome shotgun (WGS) entry which is preliminary data.</text>
</comment>
<dbReference type="AlphaFoldDB" id="A0A091ASS9"/>
<keyword evidence="1" id="KW-0175">Coiled coil</keyword>
<dbReference type="OrthoDB" id="7056878at2"/>
<evidence type="ECO:0000256" key="1">
    <source>
        <dbReference type="SAM" id="Coils"/>
    </source>
</evidence>
<dbReference type="Proteomes" id="UP000029385">
    <property type="component" value="Unassembled WGS sequence"/>
</dbReference>
<feature type="transmembrane region" description="Helical" evidence="2">
    <location>
        <begin position="23"/>
        <end position="42"/>
    </location>
</feature>
<proteinExistence type="predicted"/>
<dbReference type="EMBL" id="AVCI01000010">
    <property type="protein sequence ID" value="KFN42411.1"/>
    <property type="molecule type" value="Genomic_DNA"/>
</dbReference>
<evidence type="ECO:0000256" key="2">
    <source>
        <dbReference type="SAM" id="Phobius"/>
    </source>
</evidence>
<keyword evidence="2" id="KW-1133">Transmembrane helix</keyword>
<dbReference type="Pfam" id="PF20567">
    <property type="entry name" value="DUF6776"/>
    <property type="match status" value="1"/>
</dbReference>
<dbReference type="STRING" id="1121015.GCA_000420545_02795"/>
<reference evidence="3 4" key="1">
    <citation type="submission" date="2013-09" db="EMBL/GenBank/DDBJ databases">
        <title>Genome sequencing of Arenimonas oryziterrae.</title>
        <authorList>
            <person name="Chen F."/>
            <person name="Wang G."/>
        </authorList>
    </citation>
    <scope>NUCLEOTIDE SEQUENCE [LARGE SCALE GENOMIC DNA]</scope>
    <source>
        <strain evidence="3 4">YC6267</strain>
    </source>
</reference>
<dbReference type="InterPro" id="IPR046703">
    <property type="entry name" value="DUF6776"/>
</dbReference>
<dbReference type="eggNOG" id="ENOG5032TUN">
    <property type="taxonomic scope" value="Bacteria"/>
</dbReference>
<organism evidence="3 4">
    <name type="scientific">Arenimonas oryziterrae DSM 21050 = YC6267</name>
    <dbReference type="NCBI Taxonomy" id="1121015"/>
    <lineage>
        <taxon>Bacteria</taxon>
        <taxon>Pseudomonadati</taxon>
        <taxon>Pseudomonadota</taxon>
        <taxon>Gammaproteobacteria</taxon>
        <taxon>Lysobacterales</taxon>
        <taxon>Lysobacteraceae</taxon>
        <taxon>Arenimonas</taxon>
    </lineage>
</organism>
<sequence length="242" mass="26821">MSSPGPDPARFVIVPHRPYQRGWWWLVAVLWPLTVAGTWYFASSRAAPSLSAARSALGSSSDQLEDAHTELRQLRQQVATLRRSDQISRNANIELQSTLSEREEEVSGLRADVDFYERLVGSTGQRHGLSVHEAVFAPEAGGTWHYTVTLTQNINRGAISKGQMRLSVEGVRGGKLGSVKWDDLLQKPASPGQPFSFRYFQQLEGSVMLPPGFTPQRVRVQLNADGNTVDQAFAWSDKKTGE</sequence>